<keyword evidence="3" id="KW-1185">Reference proteome</keyword>
<evidence type="ECO:0008006" key="4">
    <source>
        <dbReference type="Google" id="ProtNLM"/>
    </source>
</evidence>
<protein>
    <recommendedName>
        <fullName evidence="4">ABC-2 family transporter protein</fullName>
    </recommendedName>
</protein>
<keyword evidence="1" id="KW-0812">Transmembrane</keyword>
<evidence type="ECO:0000313" key="3">
    <source>
        <dbReference type="Proteomes" id="UP000184278"/>
    </source>
</evidence>
<gene>
    <name evidence="2" type="ORF">SAMN02745229_03012</name>
</gene>
<dbReference type="STRING" id="1121131.SAMN02745229_03012"/>
<proteinExistence type="predicted"/>
<feature type="transmembrane region" description="Helical" evidence="1">
    <location>
        <begin position="126"/>
        <end position="143"/>
    </location>
</feature>
<dbReference type="Proteomes" id="UP000184278">
    <property type="component" value="Unassembled WGS sequence"/>
</dbReference>
<accession>A0A1M6ARL7</accession>
<evidence type="ECO:0000313" key="2">
    <source>
        <dbReference type="EMBL" id="SHI39110.1"/>
    </source>
</evidence>
<name>A0A1M6ARL7_BUTFI</name>
<feature type="transmembrane region" description="Helical" evidence="1">
    <location>
        <begin position="187"/>
        <end position="207"/>
    </location>
</feature>
<evidence type="ECO:0000256" key="1">
    <source>
        <dbReference type="SAM" id="Phobius"/>
    </source>
</evidence>
<dbReference type="RefSeq" id="WP_073388967.1">
    <property type="nucleotide sequence ID" value="NZ_FQXK01000028.1"/>
</dbReference>
<keyword evidence="1" id="KW-0472">Membrane</keyword>
<reference evidence="3" key="1">
    <citation type="submission" date="2016-11" db="EMBL/GenBank/DDBJ databases">
        <authorList>
            <person name="Varghese N."/>
            <person name="Submissions S."/>
        </authorList>
    </citation>
    <scope>NUCLEOTIDE SEQUENCE [LARGE SCALE GENOMIC DNA]</scope>
    <source>
        <strain evidence="3">DSM 3071</strain>
    </source>
</reference>
<feature type="transmembrane region" description="Helical" evidence="1">
    <location>
        <begin position="82"/>
        <end position="106"/>
    </location>
</feature>
<dbReference type="AlphaFoldDB" id="A0A1M6ARL7"/>
<sequence>MLKDFITAVKLLKYNPKVKSHAVFSGIFFVIGLFFELTGKGDSILGVLYLLFPATTFWQSHYTSCMCGLVQSSQAKKKMQTYYPFLLCIPYLLLVYVIVFVYHFYLAKNGMEGFTYSVNYGIQSKYLFFAGAMLGILLIYSVVSYKLFVGSTIVLGIVEISIIFLGLSESQKLISFFGRHFAQSVAFSIIFVVIGCAGAVIMANLLYKKDIDEIAVNGIARSLNK</sequence>
<feature type="transmembrane region" description="Helical" evidence="1">
    <location>
        <begin position="148"/>
        <end position="167"/>
    </location>
</feature>
<dbReference type="EMBL" id="FQXK01000028">
    <property type="protein sequence ID" value="SHI39110.1"/>
    <property type="molecule type" value="Genomic_DNA"/>
</dbReference>
<organism evidence="2 3">
    <name type="scientific">Butyrivibrio fibrisolvens DSM 3071</name>
    <dbReference type="NCBI Taxonomy" id="1121131"/>
    <lineage>
        <taxon>Bacteria</taxon>
        <taxon>Bacillati</taxon>
        <taxon>Bacillota</taxon>
        <taxon>Clostridia</taxon>
        <taxon>Lachnospirales</taxon>
        <taxon>Lachnospiraceae</taxon>
        <taxon>Butyrivibrio</taxon>
    </lineage>
</organism>
<dbReference type="OrthoDB" id="2004291at2"/>
<dbReference type="GeneID" id="89510986"/>
<feature type="transmembrane region" description="Helical" evidence="1">
    <location>
        <begin position="21"/>
        <end position="38"/>
    </location>
</feature>
<keyword evidence="1" id="KW-1133">Transmembrane helix</keyword>
<feature type="transmembrane region" description="Helical" evidence="1">
    <location>
        <begin position="44"/>
        <end position="70"/>
    </location>
</feature>